<feature type="compositionally biased region" description="Basic residues" evidence="7">
    <location>
        <begin position="405"/>
        <end position="416"/>
    </location>
</feature>
<keyword evidence="2" id="KW-0479">Metal-binding</keyword>
<evidence type="ECO:0000256" key="6">
    <source>
        <dbReference type="PROSITE-ProRule" id="PRU00094"/>
    </source>
</evidence>
<evidence type="ECO:0000256" key="1">
    <source>
        <dbReference type="ARBA" id="ARBA00004123"/>
    </source>
</evidence>
<evidence type="ECO:0000313" key="10">
    <source>
        <dbReference type="Proteomes" id="UP000193560"/>
    </source>
</evidence>
<dbReference type="InterPro" id="IPR039355">
    <property type="entry name" value="Transcription_factor_GATA"/>
</dbReference>
<feature type="compositionally biased region" description="Low complexity" evidence="7">
    <location>
        <begin position="239"/>
        <end position="284"/>
    </location>
</feature>
<evidence type="ECO:0000313" key="9">
    <source>
        <dbReference type="EMBL" id="ORZ25399.1"/>
    </source>
</evidence>
<evidence type="ECO:0000259" key="8">
    <source>
        <dbReference type="PROSITE" id="PS50114"/>
    </source>
</evidence>
<dbReference type="OrthoDB" id="515401at2759"/>
<dbReference type="SMART" id="SM00401">
    <property type="entry name" value="ZnF_GATA"/>
    <property type="match status" value="2"/>
</dbReference>
<dbReference type="GO" id="GO:0000978">
    <property type="term" value="F:RNA polymerase II cis-regulatory region sequence-specific DNA binding"/>
    <property type="evidence" value="ECO:0007669"/>
    <property type="project" value="TreeGrafter"/>
</dbReference>
<evidence type="ECO:0000256" key="7">
    <source>
        <dbReference type="SAM" id="MobiDB-lite"/>
    </source>
</evidence>
<accession>A0A1X2J0M3</accession>
<dbReference type="Proteomes" id="UP000193560">
    <property type="component" value="Unassembled WGS sequence"/>
</dbReference>
<dbReference type="GO" id="GO:0005634">
    <property type="term" value="C:nucleus"/>
    <property type="evidence" value="ECO:0007669"/>
    <property type="project" value="UniProtKB-SubCell"/>
</dbReference>
<dbReference type="Gene3D" id="3.30.50.10">
    <property type="entry name" value="Erythroid Transcription Factor GATA-1, subunit A"/>
    <property type="match status" value="2"/>
</dbReference>
<proteinExistence type="predicted"/>
<comment type="caution">
    <text evidence="9">The sequence shown here is derived from an EMBL/GenBank/DDBJ whole genome shotgun (WGS) entry which is preliminary data.</text>
</comment>
<keyword evidence="5" id="KW-0539">Nucleus</keyword>
<evidence type="ECO:0000256" key="4">
    <source>
        <dbReference type="ARBA" id="ARBA00022833"/>
    </source>
</evidence>
<comment type="subcellular location">
    <subcellularLocation>
        <location evidence="1">Nucleus</location>
    </subcellularLocation>
</comment>
<feature type="region of interest" description="Disordered" evidence="7">
    <location>
        <begin position="392"/>
        <end position="468"/>
    </location>
</feature>
<dbReference type="PANTHER" id="PTHR10071">
    <property type="entry name" value="TRANSCRIPTION FACTOR GATA FAMILY MEMBER"/>
    <property type="match status" value="1"/>
</dbReference>
<evidence type="ECO:0000256" key="2">
    <source>
        <dbReference type="ARBA" id="ARBA00022723"/>
    </source>
</evidence>
<feature type="region of interest" description="Disordered" evidence="7">
    <location>
        <begin position="132"/>
        <end position="186"/>
    </location>
</feature>
<dbReference type="AlphaFoldDB" id="A0A1X2J0M3"/>
<feature type="region of interest" description="Disordered" evidence="7">
    <location>
        <begin position="25"/>
        <end position="82"/>
    </location>
</feature>
<protein>
    <recommendedName>
        <fullName evidence="8">GATA-type domain-containing protein</fullName>
    </recommendedName>
</protein>
<dbReference type="Pfam" id="PF00320">
    <property type="entry name" value="GATA"/>
    <property type="match status" value="1"/>
</dbReference>
<reference evidence="9 10" key="1">
    <citation type="submission" date="2016-07" db="EMBL/GenBank/DDBJ databases">
        <title>Pervasive Adenine N6-methylation of Active Genes in Fungi.</title>
        <authorList>
            <consortium name="DOE Joint Genome Institute"/>
            <person name="Mondo S.J."/>
            <person name="Dannebaum R.O."/>
            <person name="Kuo R.C."/>
            <person name="Labutti K."/>
            <person name="Haridas S."/>
            <person name="Kuo A."/>
            <person name="Salamov A."/>
            <person name="Ahrendt S.R."/>
            <person name="Lipzen A."/>
            <person name="Sullivan W."/>
            <person name="Andreopoulos W.B."/>
            <person name="Clum A."/>
            <person name="Lindquist E."/>
            <person name="Daum C."/>
            <person name="Ramamoorthy G.K."/>
            <person name="Gryganskyi A."/>
            <person name="Culley D."/>
            <person name="Magnuson J.K."/>
            <person name="James T.Y."/>
            <person name="O'Malley M.A."/>
            <person name="Stajich J.E."/>
            <person name="Spatafora J.W."/>
            <person name="Visel A."/>
            <person name="Grigoriev I.V."/>
        </authorList>
    </citation>
    <scope>NUCLEOTIDE SEQUENCE [LARGE SCALE GENOMIC DNA]</scope>
    <source>
        <strain evidence="9 10">NRRL 1336</strain>
    </source>
</reference>
<feature type="domain" description="GATA-type" evidence="8">
    <location>
        <begin position="184"/>
        <end position="239"/>
    </location>
</feature>
<dbReference type="GO" id="GO:0045944">
    <property type="term" value="P:positive regulation of transcription by RNA polymerase II"/>
    <property type="evidence" value="ECO:0007669"/>
    <property type="project" value="TreeGrafter"/>
</dbReference>
<evidence type="ECO:0000256" key="5">
    <source>
        <dbReference type="ARBA" id="ARBA00023242"/>
    </source>
</evidence>
<keyword evidence="3 6" id="KW-0863">Zinc-finger</keyword>
<feature type="domain" description="GATA-type" evidence="8">
    <location>
        <begin position="349"/>
        <end position="388"/>
    </location>
</feature>
<organism evidence="9 10">
    <name type="scientific">Absidia repens</name>
    <dbReference type="NCBI Taxonomy" id="90262"/>
    <lineage>
        <taxon>Eukaryota</taxon>
        <taxon>Fungi</taxon>
        <taxon>Fungi incertae sedis</taxon>
        <taxon>Mucoromycota</taxon>
        <taxon>Mucoromycotina</taxon>
        <taxon>Mucoromycetes</taxon>
        <taxon>Mucorales</taxon>
        <taxon>Cunninghamellaceae</taxon>
        <taxon>Absidia</taxon>
    </lineage>
</organism>
<dbReference type="InterPro" id="IPR013088">
    <property type="entry name" value="Znf_NHR/GATA"/>
</dbReference>
<dbReference type="GO" id="GO:0008270">
    <property type="term" value="F:zinc ion binding"/>
    <property type="evidence" value="ECO:0007669"/>
    <property type="project" value="UniProtKB-KW"/>
</dbReference>
<feature type="compositionally biased region" description="Low complexity" evidence="7">
    <location>
        <begin position="59"/>
        <end position="75"/>
    </location>
</feature>
<dbReference type="InterPro" id="IPR000679">
    <property type="entry name" value="Znf_GATA"/>
</dbReference>
<name>A0A1X2J0M3_9FUNG</name>
<sequence length="468" mass="50954">MVKAEQYSTTTEFLLTKEPFSHLLRQSLPSPSSSSDGQVFSSFPSPTSSNDSCLEHTPHSQQHFQQQQSSSPHSSYFDPNALQGLSPTVLQALYHGQSTTTNGNSSTNAGIPVSGFSMESFDQFVQFDDDGQYQQQLQQHQYQQNQQREPTVAPAAITKTSTQPRMTPATTTPSTVSSTQQQQRTRQLECSNCHVTSTPLWRRTPDRVHFLCNACGLYYKQYGNHRPLHVRQKQHPQKQKPAPSSSSSSSSAPAPHAAVIGASTASKPSASSTSKPSSPRSATSVNGTDLKGDHHSQPGHGTLMIHAMPSPSVSHASVTIPATTMDNSTTQQQQQHSSSLFSIPTLPMNEQQHECAHCHQTTASFLHKNQHGESVSVCNACGLYTNLQQHYHHHHHRDGAPPGTKKTKQQQKRRKVMSPENDISSLDQHYKGLSASTTPSSSSSSSSSPPSTSSSPSSPLMPSQVKKK</sequence>
<dbReference type="EMBL" id="MCGE01000001">
    <property type="protein sequence ID" value="ORZ25399.1"/>
    <property type="molecule type" value="Genomic_DNA"/>
</dbReference>
<feature type="region of interest" description="Disordered" evidence="7">
    <location>
        <begin position="230"/>
        <end position="307"/>
    </location>
</feature>
<dbReference type="CDD" id="cd00202">
    <property type="entry name" value="ZnF_GATA"/>
    <property type="match status" value="1"/>
</dbReference>
<feature type="compositionally biased region" description="Low complexity" evidence="7">
    <location>
        <begin position="436"/>
        <end position="458"/>
    </location>
</feature>
<dbReference type="GO" id="GO:0000122">
    <property type="term" value="P:negative regulation of transcription by RNA polymerase II"/>
    <property type="evidence" value="ECO:0007669"/>
    <property type="project" value="TreeGrafter"/>
</dbReference>
<keyword evidence="4" id="KW-0862">Zinc</keyword>
<dbReference type="SUPFAM" id="SSF57716">
    <property type="entry name" value="Glucocorticoid receptor-like (DNA-binding domain)"/>
    <property type="match status" value="2"/>
</dbReference>
<dbReference type="STRING" id="90262.A0A1X2J0M3"/>
<feature type="compositionally biased region" description="Low complexity" evidence="7">
    <location>
        <begin position="25"/>
        <end position="49"/>
    </location>
</feature>
<gene>
    <name evidence="9" type="ORF">BCR42DRAFT_7205</name>
</gene>
<dbReference type="PANTHER" id="PTHR10071:SF281">
    <property type="entry name" value="BOX A-BINDING FACTOR-RELATED"/>
    <property type="match status" value="1"/>
</dbReference>
<dbReference type="PROSITE" id="PS50114">
    <property type="entry name" value="GATA_ZN_FINGER_2"/>
    <property type="match status" value="2"/>
</dbReference>
<keyword evidence="10" id="KW-1185">Reference proteome</keyword>
<dbReference type="GO" id="GO:0000981">
    <property type="term" value="F:DNA-binding transcription factor activity, RNA polymerase II-specific"/>
    <property type="evidence" value="ECO:0007669"/>
    <property type="project" value="TreeGrafter"/>
</dbReference>
<feature type="compositionally biased region" description="Low complexity" evidence="7">
    <location>
        <begin position="132"/>
        <end position="147"/>
    </location>
</feature>
<feature type="compositionally biased region" description="Low complexity" evidence="7">
    <location>
        <begin position="164"/>
        <end position="185"/>
    </location>
</feature>
<evidence type="ECO:0000256" key="3">
    <source>
        <dbReference type="ARBA" id="ARBA00022771"/>
    </source>
</evidence>